<dbReference type="PANTHER" id="PTHR42792:SF1">
    <property type="entry name" value="FLAGELLAR HOOK-ASSOCIATED PROTEIN 3"/>
    <property type="match status" value="1"/>
</dbReference>
<dbReference type="GO" id="GO:0005198">
    <property type="term" value="F:structural molecule activity"/>
    <property type="evidence" value="ECO:0007669"/>
    <property type="project" value="InterPro"/>
</dbReference>
<sequence length="307" mass="31918">MALPVGEDRTTLFARLGSRGCDIGHRTSLRDVGSLSLATLGARCAAVERVGGTPSAAATTLSLHAEQSRNNQYARNIDDGLAWVTAADSAISSSVTLLRRARDLTLQGANDGALDATAKEAIAVELEGIREELLANANTSILGRSVFAGTSDAGAAFTADGTGGYAFTGEPGSSVQRRLSDGVTVRVDADGAEVFGTGPDSVFALIDDIVADLRSGQNVAAHVGRIDERSTSMLSAQGAVGARQSQIERAKGIAVDTSVSLETRRAAVEDVDSVEVLVQLQAQELVYRSALQVTGRVLQPTLMDFLS</sequence>
<proteinExistence type="predicted"/>
<reference evidence="2 3" key="1">
    <citation type="submission" date="2019-03" db="EMBL/GenBank/DDBJ databases">
        <title>Diversity of the mouse oral microbiome.</title>
        <authorList>
            <person name="Joseph S."/>
            <person name="Aduse-Opoku J."/>
            <person name="Curtis M."/>
            <person name="Wade W."/>
            <person name="Hashim A."/>
        </authorList>
    </citation>
    <scope>NUCLEOTIDE SEQUENCE [LARGE SCALE GENOMIC DNA]</scope>
    <source>
        <strain evidence="2 3">P1012</strain>
    </source>
</reference>
<comment type="caution">
    <text evidence="2">The sequence shown here is derived from an EMBL/GenBank/DDBJ whole genome shotgun (WGS) entry which is preliminary data.</text>
</comment>
<dbReference type="Proteomes" id="UP000298358">
    <property type="component" value="Unassembled WGS sequence"/>
</dbReference>
<dbReference type="Pfam" id="PF00669">
    <property type="entry name" value="Flagellin_N"/>
    <property type="match status" value="1"/>
</dbReference>
<dbReference type="OrthoDB" id="9758307at2"/>
<keyword evidence="2" id="KW-0282">Flagellum</keyword>
<dbReference type="GO" id="GO:0009288">
    <property type="term" value="C:bacterial-type flagellum"/>
    <property type="evidence" value="ECO:0007669"/>
    <property type="project" value="InterPro"/>
</dbReference>
<dbReference type="InterPro" id="IPR001029">
    <property type="entry name" value="Flagellin_N"/>
</dbReference>
<dbReference type="Gene3D" id="1.20.1330.10">
    <property type="entry name" value="f41 fragment of flagellin, N-terminal domain"/>
    <property type="match status" value="1"/>
</dbReference>
<dbReference type="SUPFAM" id="SSF64518">
    <property type="entry name" value="Phase 1 flagellin"/>
    <property type="match status" value="1"/>
</dbReference>
<name>A0A4Y9FXG1_9MICO</name>
<dbReference type="AlphaFoldDB" id="A0A4Y9FXG1"/>
<dbReference type="InterPro" id="IPR001492">
    <property type="entry name" value="Flagellin"/>
</dbReference>
<evidence type="ECO:0000259" key="1">
    <source>
        <dbReference type="Pfam" id="PF00669"/>
    </source>
</evidence>
<keyword evidence="3" id="KW-1185">Reference proteome</keyword>
<protein>
    <submittedName>
        <fullName evidence="2">Flagellar hook-associated protein 3</fullName>
    </submittedName>
</protein>
<organism evidence="2 3">
    <name type="scientific">Microbacterium paludicola</name>
    <dbReference type="NCBI Taxonomy" id="300019"/>
    <lineage>
        <taxon>Bacteria</taxon>
        <taxon>Bacillati</taxon>
        <taxon>Actinomycetota</taxon>
        <taxon>Actinomycetes</taxon>
        <taxon>Micrococcales</taxon>
        <taxon>Microbacteriaceae</taxon>
        <taxon>Microbacterium</taxon>
    </lineage>
</organism>
<keyword evidence="2" id="KW-0969">Cilium</keyword>
<evidence type="ECO:0000313" key="3">
    <source>
        <dbReference type="Proteomes" id="UP000298358"/>
    </source>
</evidence>
<evidence type="ECO:0000313" key="2">
    <source>
        <dbReference type="EMBL" id="TFU34088.1"/>
    </source>
</evidence>
<accession>A0A4Y9FXG1</accession>
<gene>
    <name evidence="2" type="ORF">E4U02_02150</name>
</gene>
<dbReference type="EMBL" id="SPQB01000003">
    <property type="protein sequence ID" value="TFU34088.1"/>
    <property type="molecule type" value="Genomic_DNA"/>
</dbReference>
<dbReference type="PANTHER" id="PTHR42792">
    <property type="entry name" value="FLAGELLIN"/>
    <property type="match status" value="1"/>
</dbReference>
<feature type="domain" description="Flagellin N-terminal" evidence="1">
    <location>
        <begin position="53"/>
        <end position="150"/>
    </location>
</feature>
<keyword evidence="2" id="KW-0966">Cell projection</keyword>